<dbReference type="EMBL" id="UINC01002262">
    <property type="protein sequence ID" value="SUZ94736.1"/>
    <property type="molecule type" value="Genomic_DNA"/>
</dbReference>
<proteinExistence type="inferred from homology"/>
<dbReference type="PANTHER" id="PTHR11803">
    <property type="entry name" value="2-IMINOBUTANOATE/2-IMINOPROPANOATE DEAMINASE RIDA"/>
    <property type="match status" value="1"/>
</dbReference>
<dbReference type="GO" id="GO:0005829">
    <property type="term" value="C:cytosol"/>
    <property type="evidence" value="ECO:0007669"/>
    <property type="project" value="TreeGrafter"/>
</dbReference>
<dbReference type="GO" id="GO:0019239">
    <property type="term" value="F:deaminase activity"/>
    <property type="evidence" value="ECO:0007669"/>
    <property type="project" value="TreeGrafter"/>
</dbReference>
<gene>
    <name evidence="2" type="ORF">METZ01_LOCUS47590</name>
</gene>
<dbReference type="CDD" id="cd00448">
    <property type="entry name" value="YjgF_YER057c_UK114_family"/>
    <property type="match status" value="2"/>
</dbReference>
<evidence type="ECO:0000313" key="2">
    <source>
        <dbReference type="EMBL" id="SUZ94736.1"/>
    </source>
</evidence>
<dbReference type="AlphaFoldDB" id="A0A381RS76"/>
<evidence type="ECO:0000256" key="1">
    <source>
        <dbReference type="ARBA" id="ARBA00010552"/>
    </source>
</evidence>
<sequence>MSKNIIEVDPAKFPWLDLNRYTFCMGAENSGILYLSGQTASEYDPKLDRVVCKGDLLDQTRVIYEKLAVVLEAGGMSFQNVVQTVDYIDATALPLYRETGAIRKEYLGDNNPLGATGICVERLLRPDAFIEVSMVAMRGEKKPINPGWDRYGQLTYVPGVEVEDMVWTSGFVGSEDINGQTNYPQDTARQVELTYGIIGKVLAGAGVGSEDVVKTLDYISPQCLLQYPNTADVRRGFFGDRFPASTNIPVNRLLRPEGHVEIEVVAVKGGDRQEIRVPEWEQHYGGLTQNAGVKKGRILQISGQSSVDPTTGATVGGYDIAAQTEQAYSNIARIMGEGGYSMDDIVNTIEWVAPNGMMDYRKVGEVRRKYFGDRFPSATGVSMHQILGRPEQLIEVTAVAVI</sequence>
<dbReference type="Pfam" id="PF01042">
    <property type="entry name" value="Ribonuc_L-PSP"/>
    <property type="match status" value="3"/>
</dbReference>
<comment type="similarity">
    <text evidence="1">Belongs to the RutC family.</text>
</comment>
<dbReference type="PANTHER" id="PTHR11803:SF58">
    <property type="entry name" value="PROTEIN HMF1-RELATED"/>
    <property type="match status" value="1"/>
</dbReference>
<organism evidence="2">
    <name type="scientific">marine metagenome</name>
    <dbReference type="NCBI Taxonomy" id="408172"/>
    <lineage>
        <taxon>unclassified sequences</taxon>
        <taxon>metagenomes</taxon>
        <taxon>ecological metagenomes</taxon>
    </lineage>
</organism>
<protein>
    <submittedName>
        <fullName evidence="2">Uncharacterized protein</fullName>
    </submittedName>
</protein>
<dbReference type="SUPFAM" id="SSF55298">
    <property type="entry name" value="YjgF-like"/>
    <property type="match status" value="3"/>
</dbReference>
<reference evidence="2" key="1">
    <citation type="submission" date="2018-05" db="EMBL/GenBank/DDBJ databases">
        <authorList>
            <person name="Lanie J.A."/>
            <person name="Ng W.-L."/>
            <person name="Kazmierczak K.M."/>
            <person name="Andrzejewski T.M."/>
            <person name="Davidsen T.M."/>
            <person name="Wayne K.J."/>
            <person name="Tettelin H."/>
            <person name="Glass J.I."/>
            <person name="Rusch D."/>
            <person name="Podicherti R."/>
            <person name="Tsui H.-C.T."/>
            <person name="Winkler M.E."/>
        </authorList>
    </citation>
    <scope>NUCLEOTIDE SEQUENCE</scope>
</reference>
<name>A0A381RS76_9ZZZZ</name>
<accession>A0A381RS76</accession>
<dbReference type="Gene3D" id="3.30.1330.40">
    <property type="entry name" value="RutC-like"/>
    <property type="match status" value="3"/>
</dbReference>
<dbReference type="InterPro" id="IPR035959">
    <property type="entry name" value="RutC-like_sf"/>
</dbReference>
<dbReference type="InterPro" id="IPR006175">
    <property type="entry name" value="YjgF/YER057c/UK114"/>
</dbReference>